<evidence type="ECO:0000256" key="1">
    <source>
        <dbReference type="ARBA" id="ARBA00007430"/>
    </source>
</evidence>
<evidence type="ECO:0000259" key="3">
    <source>
        <dbReference type="Pfam" id="PF02719"/>
    </source>
</evidence>
<evidence type="ECO:0000313" key="4">
    <source>
        <dbReference type="EMBL" id="WNO54220.1"/>
    </source>
</evidence>
<comment type="similarity">
    <text evidence="1">Belongs to the polysaccharide synthase family.</text>
</comment>
<feature type="transmembrane region" description="Helical" evidence="2">
    <location>
        <begin position="154"/>
        <end position="176"/>
    </location>
</feature>
<dbReference type="PANTHER" id="PTHR43318">
    <property type="entry name" value="UDP-N-ACETYLGLUCOSAMINE 4,6-DEHYDRATASE"/>
    <property type="match status" value="1"/>
</dbReference>
<protein>
    <submittedName>
        <fullName evidence="4">Polysaccharide biosynthesis protein</fullName>
    </submittedName>
</protein>
<dbReference type="PANTHER" id="PTHR43318:SF1">
    <property type="entry name" value="POLYSACCHARIDE BIOSYNTHESIS PROTEIN EPSC-RELATED"/>
    <property type="match status" value="1"/>
</dbReference>
<dbReference type="Pfam" id="PF02719">
    <property type="entry name" value="Polysacc_synt_2"/>
    <property type="match status" value="1"/>
</dbReference>
<organism evidence="4 5">
    <name type="scientific">Stakelama saccharophila</name>
    <dbReference type="NCBI Taxonomy" id="3075605"/>
    <lineage>
        <taxon>Bacteria</taxon>
        <taxon>Pseudomonadati</taxon>
        <taxon>Pseudomonadota</taxon>
        <taxon>Alphaproteobacteria</taxon>
        <taxon>Sphingomonadales</taxon>
        <taxon>Sphingomonadaceae</taxon>
        <taxon>Stakelama</taxon>
    </lineage>
</organism>
<feature type="transmembrane region" description="Helical" evidence="2">
    <location>
        <begin position="92"/>
        <end position="112"/>
    </location>
</feature>
<dbReference type="SUPFAM" id="SSF51735">
    <property type="entry name" value="NAD(P)-binding Rossmann-fold domains"/>
    <property type="match status" value="1"/>
</dbReference>
<sequence length="711" mass="77514">MMNSATGDEPFLLREAPVLPCPDDARPKREWHIVPPARRVAVVRRILGHRSSRAVLRFIAIVSLDFAAIAATMAMVLALTDRDEIGTPVFRAAFLFLFATIATSVFVLSGLYRRSWRFLTFADCVFLGRTILLGLATAWIAAMAVPGYRLLGEHIVALAVLHGSALAVLMGSMRVVRRFLRERRSSGVAMHSAAADGAARRLVLLVGPPEWASSVIELVRRDPSSQMDVAGILLPAAGDPISRLSGVPVLGGPEMLVGALDMLEDRGRKPDSLILCDDDHSMAFADRSRLIGRAHDMGLQIGRVADPCRQLLRTSPRIDIEGLPVAELLGRPESKMERRLVAEVIRGSRVLVTGAGGTIGGELVKQLAGFDPSEIVLLDHAEHSLYTIEMEVRDRFPGVTFHQALCSIRQRQSVRAVFERFRPEYVFHAAALKHVPIVEANPCAGVHTNVVGTRNVADAVCEFGAVAMVQVSTDKAVNPVGMMGATKRLGELYCQALDLCGTDDADAPRFITVRFGNVLGSSGSIVPLFKRQIADGGPLTVTHPDITRFFMTVKEAVQLILQSSAAAVKTDADRGNIYVLDMGEPVRIVDMARQMILLAGLEPEVDIDIRFVGLRPGEKLYEELFDSCEDRLGSTITGIFEAHSRPIPLPLIARAIARLEHLVAEGDDDEVCRITHNLVKLPNGSADISVPFGDIASRMAAIDQERRMVQW</sequence>
<dbReference type="Proteomes" id="UP001302249">
    <property type="component" value="Chromosome"/>
</dbReference>
<feature type="transmembrane region" description="Helical" evidence="2">
    <location>
        <begin position="124"/>
        <end position="148"/>
    </location>
</feature>
<gene>
    <name evidence="4" type="ORF">RPR59_02870</name>
</gene>
<evidence type="ECO:0000313" key="5">
    <source>
        <dbReference type="Proteomes" id="UP001302249"/>
    </source>
</evidence>
<feature type="transmembrane region" description="Helical" evidence="2">
    <location>
        <begin position="54"/>
        <end position="80"/>
    </location>
</feature>
<reference evidence="4 5" key="1">
    <citation type="submission" date="2023-09" db="EMBL/GenBank/DDBJ databases">
        <authorList>
            <person name="Rey-Velasco X."/>
        </authorList>
    </citation>
    <scope>NUCLEOTIDE SEQUENCE [LARGE SCALE GENOMIC DNA]</scope>
    <source>
        <strain evidence="4 5">W311</strain>
    </source>
</reference>
<keyword evidence="2" id="KW-1133">Transmembrane helix</keyword>
<proteinExistence type="inferred from homology"/>
<keyword evidence="2" id="KW-0472">Membrane</keyword>
<keyword evidence="2" id="KW-0812">Transmembrane</keyword>
<dbReference type="InterPro" id="IPR036291">
    <property type="entry name" value="NAD(P)-bd_dom_sf"/>
</dbReference>
<dbReference type="InterPro" id="IPR051203">
    <property type="entry name" value="Polysaccharide_Synthase-Rel"/>
</dbReference>
<evidence type="ECO:0000256" key="2">
    <source>
        <dbReference type="SAM" id="Phobius"/>
    </source>
</evidence>
<dbReference type="InterPro" id="IPR003869">
    <property type="entry name" value="Polysac_CapD-like"/>
</dbReference>
<dbReference type="EMBL" id="CP135076">
    <property type="protein sequence ID" value="WNO54220.1"/>
    <property type="molecule type" value="Genomic_DNA"/>
</dbReference>
<name>A0ABZ0BAY6_9SPHN</name>
<dbReference type="CDD" id="cd05237">
    <property type="entry name" value="UDP_invert_4-6DH_SDR_e"/>
    <property type="match status" value="1"/>
</dbReference>
<keyword evidence="5" id="KW-1185">Reference proteome</keyword>
<dbReference type="RefSeq" id="WP_313916471.1">
    <property type="nucleotide sequence ID" value="NZ_CP135076.1"/>
</dbReference>
<accession>A0ABZ0BAY6</accession>
<dbReference type="Gene3D" id="3.40.50.720">
    <property type="entry name" value="NAD(P)-binding Rossmann-like Domain"/>
    <property type="match status" value="1"/>
</dbReference>
<feature type="domain" description="Polysaccharide biosynthesis protein CapD-like" evidence="3">
    <location>
        <begin position="350"/>
        <end position="639"/>
    </location>
</feature>